<comment type="catalytic activity">
    <reaction evidence="7">
        <text>(6S)-5,6,7,8-tetrahydrofolyl-(gamma-L-Glu)(n) + L-glutamate + ATP = (6S)-5,6,7,8-tetrahydrofolyl-(gamma-L-Glu)(n+1) + ADP + phosphate + H(+)</text>
        <dbReference type="Rhea" id="RHEA:10580"/>
        <dbReference type="Rhea" id="RHEA-COMP:14738"/>
        <dbReference type="Rhea" id="RHEA-COMP:14740"/>
        <dbReference type="ChEBI" id="CHEBI:15378"/>
        <dbReference type="ChEBI" id="CHEBI:29985"/>
        <dbReference type="ChEBI" id="CHEBI:30616"/>
        <dbReference type="ChEBI" id="CHEBI:43474"/>
        <dbReference type="ChEBI" id="CHEBI:141005"/>
        <dbReference type="ChEBI" id="CHEBI:456216"/>
        <dbReference type="EC" id="6.3.2.17"/>
    </reaction>
</comment>
<evidence type="ECO:0000256" key="7">
    <source>
        <dbReference type="ARBA" id="ARBA00047493"/>
    </source>
</evidence>
<keyword evidence="5 8" id="KW-0067">ATP-binding</keyword>
<dbReference type="InterPro" id="IPR004101">
    <property type="entry name" value="Mur_ligase_C"/>
</dbReference>
<feature type="domain" description="Mur ligase central" evidence="10">
    <location>
        <begin position="44"/>
        <end position="264"/>
    </location>
</feature>
<sequence>MNYIESVKWVENRNIPLGEFTTDNIKKLLELFDKPQDKYKVIHITGTNGKGSTASFLSNALLANNLKVGKFTSPYITNIREQVQINEDYISEDDFTKIANEVREKVEFLDSKEIYVSGFEIITSIAFIYFSKEKVDFGVIEVGMGGRVDSTNVMEKSIPVFCHISLDHVNILGNNLHEIAKEKGGIIKEKSNVFSYPQEKEASDTLKKISKEKNSNYNEFKIEEVKIISSRDNETVFNFRKHKNLKINLVGEYQAYNASLAITILDFLKDELNLDEDLIKKGLENAKNIGRIECLSKNPTILVDGSHNLDSVERLVENIKKFNYDKLILGFSLLKDKDHSHILKLVENIADEIVITEIDNYRKTDLKDLEREFKEFSNKNIYAIKDREEAVSKTFELASEKDLILWCGSLYLIKDIRKIILDKIKKAD</sequence>
<protein>
    <recommendedName>
        <fullName evidence="2">tetrahydrofolate synthase</fullName>
        <ecNumber evidence="2">6.3.2.17</ecNumber>
    </recommendedName>
    <alternativeName>
        <fullName evidence="6">Tetrahydrofolylpolyglutamate synthase</fullName>
    </alternativeName>
</protein>
<evidence type="ECO:0000256" key="2">
    <source>
        <dbReference type="ARBA" id="ARBA00013025"/>
    </source>
</evidence>
<evidence type="ECO:0000256" key="1">
    <source>
        <dbReference type="ARBA" id="ARBA00008276"/>
    </source>
</evidence>
<organism evidence="11 12">
    <name type="scientific">Peptoniphilus ovalis</name>
    <dbReference type="NCBI Taxonomy" id="2841503"/>
    <lineage>
        <taxon>Bacteria</taxon>
        <taxon>Bacillati</taxon>
        <taxon>Bacillota</taxon>
        <taxon>Tissierellia</taxon>
        <taxon>Tissierellales</taxon>
        <taxon>Peptoniphilaceae</taxon>
        <taxon>Peptoniphilus</taxon>
    </lineage>
</organism>
<name>A0ABS6FFN2_9FIRM</name>
<evidence type="ECO:0000256" key="6">
    <source>
        <dbReference type="ARBA" id="ARBA00030592"/>
    </source>
</evidence>
<comment type="caution">
    <text evidence="11">The sequence shown here is derived from an EMBL/GenBank/DDBJ whole genome shotgun (WGS) entry which is preliminary data.</text>
</comment>
<evidence type="ECO:0000313" key="12">
    <source>
        <dbReference type="Proteomes" id="UP000783742"/>
    </source>
</evidence>
<evidence type="ECO:0000256" key="4">
    <source>
        <dbReference type="ARBA" id="ARBA00022741"/>
    </source>
</evidence>
<dbReference type="PANTHER" id="PTHR11136:SF0">
    <property type="entry name" value="DIHYDROFOLATE SYNTHETASE-RELATED"/>
    <property type="match status" value="1"/>
</dbReference>
<dbReference type="InterPro" id="IPR018109">
    <property type="entry name" value="Folylpolyglutamate_synth_CS"/>
</dbReference>
<keyword evidence="3 8" id="KW-0436">Ligase</keyword>
<dbReference type="PANTHER" id="PTHR11136">
    <property type="entry name" value="FOLYLPOLYGLUTAMATE SYNTHASE-RELATED"/>
    <property type="match status" value="1"/>
</dbReference>
<feature type="domain" description="Mur ligase C-terminal" evidence="9">
    <location>
        <begin position="290"/>
        <end position="409"/>
    </location>
</feature>
<gene>
    <name evidence="11" type="ORF">KQI68_03890</name>
</gene>
<comment type="similarity">
    <text evidence="1 8">Belongs to the folylpolyglutamate synthase family.</text>
</comment>
<dbReference type="Pfam" id="PF08245">
    <property type="entry name" value="Mur_ligase_M"/>
    <property type="match status" value="1"/>
</dbReference>
<dbReference type="Pfam" id="PF02875">
    <property type="entry name" value="Mur_ligase_C"/>
    <property type="match status" value="1"/>
</dbReference>
<dbReference type="Proteomes" id="UP000783742">
    <property type="component" value="Unassembled WGS sequence"/>
</dbReference>
<keyword evidence="12" id="KW-1185">Reference proteome</keyword>
<evidence type="ECO:0000256" key="3">
    <source>
        <dbReference type="ARBA" id="ARBA00022598"/>
    </source>
</evidence>
<keyword evidence="4 8" id="KW-0547">Nucleotide-binding</keyword>
<dbReference type="InterPro" id="IPR001645">
    <property type="entry name" value="Folylpolyglutamate_synth"/>
</dbReference>
<evidence type="ECO:0000256" key="8">
    <source>
        <dbReference type="PIRNR" id="PIRNR001563"/>
    </source>
</evidence>
<evidence type="ECO:0000256" key="5">
    <source>
        <dbReference type="ARBA" id="ARBA00022840"/>
    </source>
</evidence>
<proteinExistence type="inferred from homology"/>
<accession>A0ABS6FFN2</accession>
<evidence type="ECO:0000259" key="10">
    <source>
        <dbReference type="Pfam" id="PF08245"/>
    </source>
</evidence>
<dbReference type="InterPro" id="IPR013221">
    <property type="entry name" value="Mur_ligase_cen"/>
</dbReference>
<dbReference type="PIRSF" id="PIRSF001563">
    <property type="entry name" value="Folylpolyglu_synth"/>
    <property type="match status" value="1"/>
</dbReference>
<evidence type="ECO:0000259" key="9">
    <source>
        <dbReference type="Pfam" id="PF02875"/>
    </source>
</evidence>
<evidence type="ECO:0000313" key="11">
    <source>
        <dbReference type="EMBL" id="MBU5668977.1"/>
    </source>
</evidence>
<reference evidence="11 12" key="1">
    <citation type="submission" date="2021-06" db="EMBL/GenBank/DDBJ databases">
        <authorList>
            <person name="Sun Q."/>
            <person name="Li D."/>
        </authorList>
    </citation>
    <scope>NUCLEOTIDE SEQUENCE [LARGE SCALE GENOMIC DNA]</scope>
    <source>
        <strain evidence="11 12">MSJ-1</strain>
    </source>
</reference>
<dbReference type="EC" id="6.3.2.17" evidence="2"/>
<dbReference type="NCBIfam" id="TIGR01499">
    <property type="entry name" value="folC"/>
    <property type="match status" value="1"/>
</dbReference>
<dbReference type="EMBL" id="JAHLQO010000003">
    <property type="protein sequence ID" value="MBU5668977.1"/>
    <property type="molecule type" value="Genomic_DNA"/>
</dbReference>
<dbReference type="PROSITE" id="PS01012">
    <property type="entry name" value="FOLYLPOLYGLU_SYNT_2"/>
    <property type="match status" value="1"/>
</dbReference>
<dbReference type="RefSeq" id="WP_216548826.1">
    <property type="nucleotide sequence ID" value="NZ_JAHLQO010000003.1"/>
</dbReference>